<dbReference type="CDD" id="cd09008">
    <property type="entry name" value="MTAN"/>
    <property type="match status" value="1"/>
</dbReference>
<comment type="pathway">
    <text evidence="1">Amino-acid biosynthesis; L-methionine biosynthesis via salvage pathway; S-methyl-5-thio-alpha-D-ribose 1-phosphate from S-methyl-5'-thioadenosine (hydrolase route): step 1/2.</text>
</comment>
<dbReference type="NCBIfam" id="NF004079">
    <property type="entry name" value="PRK05584.1"/>
    <property type="match status" value="1"/>
</dbReference>
<dbReference type="InterPro" id="IPR010049">
    <property type="entry name" value="MTA_SAH_Nsdase"/>
</dbReference>
<gene>
    <name evidence="7" type="ORF">J2S73_003241</name>
</gene>
<evidence type="ECO:0000259" key="6">
    <source>
        <dbReference type="Pfam" id="PF01048"/>
    </source>
</evidence>
<proteinExistence type="predicted"/>
<dbReference type="GO" id="GO:0008782">
    <property type="term" value="F:adenosylhomocysteine nucleosidase activity"/>
    <property type="evidence" value="ECO:0007669"/>
    <property type="project" value="UniProtKB-EC"/>
</dbReference>
<protein>
    <recommendedName>
        <fullName evidence="2">adenosylhomocysteine nucleosidase</fullName>
        <ecNumber evidence="2">3.2.2.9</ecNumber>
    </recommendedName>
</protein>
<dbReference type="NCBIfam" id="TIGR01704">
    <property type="entry name" value="MTA_SAH-Nsdase"/>
    <property type="match status" value="1"/>
</dbReference>
<dbReference type="RefSeq" id="WP_306886643.1">
    <property type="nucleotide sequence ID" value="NZ_JAUSUL010000003.1"/>
</dbReference>
<evidence type="ECO:0000256" key="1">
    <source>
        <dbReference type="ARBA" id="ARBA00004945"/>
    </source>
</evidence>
<dbReference type="GO" id="GO:0019509">
    <property type="term" value="P:L-methionine salvage from methylthioadenosine"/>
    <property type="evidence" value="ECO:0007669"/>
    <property type="project" value="InterPro"/>
</dbReference>
<dbReference type="GO" id="GO:0005829">
    <property type="term" value="C:cytosol"/>
    <property type="evidence" value="ECO:0007669"/>
    <property type="project" value="TreeGrafter"/>
</dbReference>
<evidence type="ECO:0000313" key="7">
    <source>
        <dbReference type="EMBL" id="MDQ0316765.1"/>
    </source>
</evidence>
<dbReference type="InterPro" id="IPR035994">
    <property type="entry name" value="Nucleoside_phosphorylase_sf"/>
</dbReference>
<dbReference type="GO" id="GO:0008930">
    <property type="term" value="F:methylthioadenosine nucleosidase activity"/>
    <property type="evidence" value="ECO:0007669"/>
    <property type="project" value="InterPro"/>
</dbReference>
<keyword evidence="8" id="KW-1185">Reference proteome</keyword>
<evidence type="ECO:0000313" key="8">
    <source>
        <dbReference type="Proteomes" id="UP001229244"/>
    </source>
</evidence>
<dbReference type="GO" id="GO:0019284">
    <property type="term" value="P:L-methionine salvage from S-adenosylmethionine"/>
    <property type="evidence" value="ECO:0007669"/>
    <property type="project" value="TreeGrafter"/>
</dbReference>
<dbReference type="Gene3D" id="3.40.50.1580">
    <property type="entry name" value="Nucleoside phosphorylase domain"/>
    <property type="match status" value="1"/>
</dbReference>
<keyword evidence="7" id="KW-0326">Glycosidase</keyword>
<keyword evidence="5" id="KW-0486">Methionine biosynthesis</keyword>
<sequence length="251" mass="27050">MTIAIQCAIPQELAVLRAELDCRDSVEIAHLRFDHGTLFGRDVVLVGTGIGKVNTAMVATLLIDRFKATTIVFSGVAGGLDPDLAIGDVVIAEKLLQHDFGWFEAEELKVYQAGHLPFFNATEKFGFDLKSATRARIASALEGIELPAMKAEASGGAPRAPKVVFGTVLSGDQYVNCETTRGRLFQTHGGRAVEMEGAALAQVAEMHDVEWVVVRALSDLAGTESRFDFNDFVDAVSASSARIMERILPVL</sequence>
<dbReference type="SUPFAM" id="SSF53167">
    <property type="entry name" value="Purine and uridine phosphorylases"/>
    <property type="match status" value="1"/>
</dbReference>
<feature type="domain" description="Nucleoside phosphorylase" evidence="6">
    <location>
        <begin position="2"/>
        <end position="248"/>
    </location>
</feature>
<organism evidence="7 8">
    <name type="scientific">Amorphus orientalis</name>
    <dbReference type="NCBI Taxonomy" id="649198"/>
    <lineage>
        <taxon>Bacteria</taxon>
        <taxon>Pseudomonadati</taxon>
        <taxon>Pseudomonadota</taxon>
        <taxon>Alphaproteobacteria</taxon>
        <taxon>Hyphomicrobiales</taxon>
        <taxon>Amorphaceae</taxon>
        <taxon>Amorphus</taxon>
    </lineage>
</organism>
<dbReference type="GO" id="GO:0009164">
    <property type="term" value="P:nucleoside catabolic process"/>
    <property type="evidence" value="ECO:0007669"/>
    <property type="project" value="InterPro"/>
</dbReference>
<dbReference type="PANTHER" id="PTHR46832:SF1">
    <property type="entry name" value="5'-METHYLTHIOADENOSINE_S-ADENOSYLHOMOCYSTEINE NUCLEOSIDASE"/>
    <property type="match status" value="1"/>
</dbReference>
<keyword evidence="3" id="KW-0028">Amino-acid biosynthesis</keyword>
<dbReference type="AlphaFoldDB" id="A0AAE3VS16"/>
<dbReference type="InterPro" id="IPR000845">
    <property type="entry name" value="Nucleoside_phosphorylase_d"/>
</dbReference>
<evidence type="ECO:0000256" key="5">
    <source>
        <dbReference type="ARBA" id="ARBA00023167"/>
    </source>
</evidence>
<dbReference type="EMBL" id="JAUSUL010000003">
    <property type="protein sequence ID" value="MDQ0316765.1"/>
    <property type="molecule type" value="Genomic_DNA"/>
</dbReference>
<reference evidence="7" key="1">
    <citation type="submission" date="2023-07" db="EMBL/GenBank/DDBJ databases">
        <title>Genomic Encyclopedia of Type Strains, Phase IV (KMG-IV): sequencing the most valuable type-strain genomes for metagenomic binning, comparative biology and taxonomic classification.</title>
        <authorList>
            <person name="Goeker M."/>
        </authorList>
    </citation>
    <scope>NUCLEOTIDE SEQUENCE</scope>
    <source>
        <strain evidence="7">DSM 21202</strain>
    </source>
</reference>
<dbReference type="Pfam" id="PF01048">
    <property type="entry name" value="PNP_UDP_1"/>
    <property type="match status" value="1"/>
</dbReference>
<accession>A0AAE3VS16</accession>
<evidence type="ECO:0000256" key="3">
    <source>
        <dbReference type="ARBA" id="ARBA00022605"/>
    </source>
</evidence>
<evidence type="ECO:0000256" key="4">
    <source>
        <dbReference type="ARBA" id="ARBA00022801"/>
    </source>
</evidence>
<name>A0AAE3VS16_9HYPH</name>
<evidence type="ECO:0000256" key="2">
    <source>
        <dbReference type="ARBA" id="ARBA00011974"/>
    </source>
</evidence>
<dbReference type="PANTHER" id="PTHR46832">
    <property type="entry name" value="5'-METHYLTHIOADENOSINE/S-ADENOSYLHOMOCYSTEINE NUCLEOSIDASE"/>
    <property type="match status" value="1"/>
</dbReference>
<keyword evidence="4 7" id="KW-0378">Hydrolase</keyword>
<dbReference type="Proteomes" id="UP001229244">
    <property type="component" value="Unassembled WGS sequence"/>
</dbReference>
<dbReference type="EC" id="3.2.2.9" evidence="2"/>
<comment type="caution">
    <text evidence="7">The sequence shown here is derived from an EMBL/GenBank/DDBJ whole genome shotgun (WGS) entry which is preliminary data.</text>
</comment>